<feature type="signal peptide" evidence="1">
    <location>
        <begin position="1"/>
        <end position="21"/>
    </location>
</feature>
<keyword evidence="1" id="KW-0732">Signal</keyword>
<dbReference type="AlphaFoldDB" id="A0A9D7SQ52"/>
<feature type="chain" id="PRO_5039083236" evidence="1">
    <location>
        <begin position="22"/>
        <end position="160"/>
    </location>
</feature>
<gene>
    <name evidence="2" type="ORF">IPP15_01105</name>
</gene>
<evidence type="ECO:0000313" key="2">
    <source>
        <dbReference type="EMBL" id="MBK9981018.1"/>
    </source>
</evidence>
<dbReference type="Pfam" id="PF06903">
    <property type="entry name" value="VirK"/>
    <property type="match status" value="1"/>
</dbReference>
<evidence type="ECO:0000313" key="3">
    <source>
        <dbReference type="Proteomes" id="UP000808337"/>
    </source>
</evidence>
<reference evidence="2 3" key="1">
    <citation type="submission" date="2020-10" db="EMBL/GenBank/DDBJ databases">
        <title>Connecting structure to function with the recovery of over 1000 high-quality activated sludge metagenome-assembled genomes encoding full-length rRNA genes using long-read sequencing.</title>
        <authorList>
            <person name="Singleton C.M."/>
            <person name="Petriglieri F."/>
            <person name="Kristensen J.M."/>
            <person name="Kirkegaard R.H."/>
            <person name="Michaelsen T.Y."/>
            <person name="Andersen M.H."/>
            <person name="Karst S.M."/>
            <person name="Dueholm M.S."/>
            <person name="Nielsen P.H."/>
            <person name="Albertsen M."/>
        </authorList>
    </citation>
    <scope>NUCLEOTIDE SEQUENCE [LARGE SCALE GENOMIC DNA]</scope>
    <source>
        <strain evidence="2">Ribe_18-Q3-R11-54_MAXAC.273</strain>
    </source>
</reference>
<sequence>MKIIISLLVMSVFINTLSAQTQLNNFEQLMTALKDGKSVKTVIYYGKCKLFSNGKEEPESPNAIGGMKLDTYEYFDSSVFKGKVPSFVTSSQNQLINHPSYGYVFNYVKIKIRIDNSVEITARYLKPKKFSSTYKVVMDETFKANMNDGKNDGAVSFFAE</sequence>
<accession>A0A9D7SQ52</accession>
<organism evidence="2 3">
    <name type="scientific">Candidatus Opimibacter skivensis</name>
    <dbReference type="NCBI Taxonomy" id="2982028"/>
    <lineage>
        <taxon>Bacteria</taxon>
        <taxon>Pseudomonadati</taxon>
        <taxon>Bacteroidota</taxon>
        <taxon>Saprospiria</taxon>
        <taxon>Saprospirales</taxon>
        <taxon>Saprospiraceae</taxon>
        <taxon>Candidatus Opimibacter</taxon>
    </lineage>
</organism>
<dbReference type="InterPro" id="IPR010694">
    <property type="entry name" value="Uncharacterised_VirK"/>
</dbReference>
<evidence type="ECO:0000256" key="1">
    <source>
        <dbReference type="SAM" id="SignalP"/>
    </source>
</evidence>
<proteinExistence type="predicted"/>
<dbReference type="EMBL" id="JADKGY010000001">
    <property type="protein sequence ID" value="MBK9981018.1"/>
    <property type="molecule type" value="Genomic_DNA"/>
</dbReference>
<protein>
    <submittedName>
        <fullName evidence="2">Uncharacterized protein</fullName>
    </submittedName>
</protein>
<dbReference type="Proteomes" id="UP000808337">
    <property type="component" value="Unassembled WGS sequence"/>
</dbReference>
<name>A0A9D7SQ52_9BACT</name>
<comment type="caution">
    <text evidence="2">The sequence shown here is derived from an EMBL/GenBank/DDBJ whole genome shotgun (WGS) entry which is preliminary data.</text>
</comment>